<evidence type="ECO:0000256" key="5">
    <source>
        <dbReference type="ARBA" id="ARBA00022692"/>
    </source>
</evidence>
<evidence type="ECO:0000256" key="14">
    <source>
        <dbReference type="ARBA" id="ARBA00042865"/>
    </source>
</evidence>
<keyword evidence="5" id="KW-0812">Transmembrane</keyword>
<name>A0AB72Z4W9_9BIFI</name>
<comment type="caution">
    <text evidence="15">The sequence shown here is derived from an EMBL/GenBank/DDBJ whole genome shotgun (WGS) entry which is preliminary data.</text>
</comment>
<dbReference type="Proteomes" id="UP000003457">
    <property type="component" value="Unassembled WGS sequence"/>
</dbReference>
<dbReference type="Pfam" id="PF02485">
    <property type="entry name" value="Branch"/>
    <property type="match status" value="1"/>
</dbReference>
<keyword evidence="6" id="KW-0479">Metal-binding</keyword>
<dbReference type="GO" id="GO:0030158">
    <property type="term" value="F:protein xylosyltransferase activity"/>
    <property type="evidence" value="ECO:0007669"/>
    <property type="project" value="InterPro"/>
</dbReference>
<evidence type="ECO:0000256" key="2">
    <source>
        <dbReference type="ARBA" id="ARBA00004648"/>
    </source>
</evidence>
<keyword evidence="9" id="KW-1133">Transmembrane helix</keyword>
<evidence type="ECO:0000256" key="3">
    <source>
        <dbReference type="ARBA" id="ARBA00022676"/>
    </source>
</evidence>
<evidence type="ECO:0000256" key="11">
    <source>
        <dbReference type="ARBA" id="ARBA00023136"/>
    </source>
</evidence>
<dbReference type="GO" id="GO:0016020">
    <property type="term" value="C:membrane"/>
    <property type="evidence" value="ECO:0007669"/>
    <property type="project" value="InterPro"/>
</dbReference>
<protein>
    <recommendedName>
        <fullName evidence="14">Peptide O-xylosyltransferase</fullName>
    </recommendedName>
</protein>
<accession>A0AB72Z4W9</accession>
<evidence type="ECO:0000256" key="10">
    <source>
        <dbReference type="ARBA" id="ARBA00023034"/>
    </source>
</evidence>
<dbReference type="GO" id="GO:0046872">
    <property type="term" value="F:metal ion binding"/>
    <property type="evidence" value="ECO:0007669"/>
    <property type="project" value="UniProtKB-KW"/>
</dbReference>
<keyword evidence="4" id="KW-0808">Transferase</keyword>
<reference evidence="15 16" key="1">
    <citation type="submission" date="2010-10" db="EMBL/GenBank/DDBJ databases">
        <authorList>
            <person name="Durkin A.S."/>
            <person name="Madupu R."/>
            <person name="Torralba M."/>
            <person name="Gillis M."/>
            <person name="Methe B."/>
            <person name="Sutton G."/>
            <person name="Nelson K.E."/>
        </authorList>
    </citation>
    <scope>NUCLEOTIDE SEQUENCE [LARGE SCALE GENOMIC DNA]</scope>
    <source>
        <strain evidence="15 16">JCVIHMP022</strain>
    </source>
</reference>
<sequence>MLPRYRHSGKNPSEGAYDMITETRSHSFVVTAYKDPDNLYRLVNRLRADFNVFVHIDKSSTALGEGDVKQLEELPGVHAVSVYDITWGSYKHLLALIDLVREACEWTADDGYLHLISGQDYPVYGNQYIKDFFTGNTKIYMDYRDLSHMENHQKKFFQYKNHLWRFNYWNKIVHAVRNADNWVQRTFGLLNDNIGGIHDIAQGLVWMSMPGKPMRYVLDYIQNNPKFMHDVYRLQVPEEFVFQTILGVSRFKDDIDPNNLRYSDWHRRNGSLPAYLDESDYEKVLESGCLFARKIDSKISGNLIRRFEAN</sequence>
<keyword evidence="11" id="KW-0472">Membrane</keyword>
<dbReference type="InterPro" id="IPR043538">
    <property type="entry name" value="XYLT"/>
</dbReference>
<keyword evidence="8" id="KW-0735">Signal-anchor</keyword>
<evidence type="ECO:0000256" key="1">
    <source>
        <dbReference type="ARBA" id="ARBA00004323"/>
    </source>
</evidence>
<dbReference type="GO" id="GO:0015012">
    <property type="term" value="P:heparan sulfate proteoglycan biosynthetic process"/>
    <property type="evidence" value="ECO:0007669"/>
    <property type="project" value="TreeGrafter"/>
</dbReference>
<evidence type="ECO:0000256" key="13">
    <source>
        <dbReference type="ARBA" id="ARBA00023180"/>
    </source>
</evidence>
<keyword evidence="3" id="KW-0328">Glycosyltransferase</keyword>
<comment type="subcellular location">
    <subcellularLocation>
        <location evidence="2">Endoplasmic reticulum membrane</location>
        <topology evidence="2">Single-pass type II membrane protein</topology>
    </subcellularLocation>
    <subcellularLocation>
        <location evidence="1">Golgi apparatus membrane</location>
        <topology evidence="1">Single-pass type II membrane protein</topology>
    </subcellularLocation>
</comment>
<proteinExistence type="predicted"/>
<dbReference type="AlphaFoldDB" id="A0AB72Z4W9"/>
<organism evidence="15 16">
    <name type="scientific">Bifidobacterium dentium JCVIHMP022</name>
    <dbReference type="NCBI Taxonomy" id="553191"/>
    <lineage>
        <taxon>Bacteria</taxon>
        <taxon>Bacillati</taxon>
        <taxon>Actinomycetota</taxon>
        <taxon>Actinomycetes</taxon>
        <taxon>Bifidobacteriales</taxon>
        <taxon>Bifidobacteriaceae</taxon>
        <taxon>Bifidobacterium</taxon>
    </lineage>
</organism>
<dbReference type="InterPro" id="IPR003406">
    <property type="entry name" value="Glyco_trans_14"/>
</dbReference>
<keyword evidence="10" id="KW-0333">Golgi apparatus</keyword>
<evidence type="ECO:0000256" key="7">
    <source>
        <dbReference type="ARBA" id="ARBA00022824"/>
    </source>
</evidence>
<evidence type="ECO:0000256" key="6">
    <source>
        <dbReference type="ARBA" id="ARBA00022723"/>
    </source>
</evidence>
<dbReference type="PANTHER" id="PTHR46025">
    <property type="entry name" value="XYLOSYLTRANSFERASE OXT"/>
    <property type="match status" value="1"/>
</dbReference>
<keyword evidence="13" id="KW-0325">Glycoprotein</keyword>
<keyword evidence="7" id="KW-0256">Endoplasmic reticulum</keyword>
<evidence type="ECO:0000256" key="4">
    <source>
        <dbReference type="ARBA" id="ARBA00022679"/>
    </source>
</evidence>
<evidence type="ECO:0000313" key="16">
    <source>
        <dbReference type="Proteomes" id="UP000003457"/>
    </source>
</evidence>
<keyword evidence="12" id="KW-1015">Disulfide bond</keyword>
<dbReference type="EMBL" id="AEHJ01000028">
    <property type="protein sequence ID" value="EFO77477.1"/>
    <property type="molecule type" value="Genomic_DNA"/>
</dbReference>
<dbReference type="PANTHER" id="PTHR46025:SF3">
    <property type="entry name" value="XYLOSYLTRANSFERASE OXT"/>
    <property type="match status" value="1"/>
</dbReference>
<evidence type="ECO:0000313" key="15">
    <source>
        <dbReference type="EMBL" id="EFO77477.1"/>
    </source>
</evidence>
<evidence type="ECO:0000256" key="12">
    <source>
        <dbReference type="ARBA" id="ARBA00023157"/>
    </source>
</evidence>
<evidence type="ECO:0000256" key="8">
    <source>
        <dbReference type="ARBA" id="ARBA00022968"/>
    </source>
</evidence>
<dbReference type="GO" id="GO:0050650">
    <property type="term" value="P:chondroitin sulfate proteoglycan biosynthetic process"/>
    <property type="evidence" value="ECO:0007669"/>
    <property type="project" value="TreeGrafter"/>
</dbReference>
<gene>
    <name evidence="15" type="ORF">HMPREF9003_1443</name>
</gene>
<evidence type="ECO:0000256" key="9">
    <source>
        <dbReference type="ARBA" id="ARBA00022989"/>
    </source>
</evidence>